<organism evidence="2 3">
    <name type="scientific">Priapulus caudatus</name>
    <name type="common">Priapulid worm</name>
    <dbReference type="NCBI Taxonomy" id="37621"/>
    <lineage>
        <taxon>Eukaryota</taxon>
        <taxon>Metazoa</taxon>
        <taxon>Ecdysozoa</taxon>
        <taxon>Scalidophora</taxon>
        <taxon>Priapulida</taxon>
        <taxon>Priapulimorpha</taxon>
        <taxon>Priapulimorphida</taxon>
        <taxon>Priapulidae</taxon>
        <taxon>Priapulus</taxon>
    </lineage>
</organism>
<keyword evidence="2" id="KW-1185">Reference proteome</keyword>
<feature type="compositionally biased region" description="Basic and acidic residues" evidence="1">
    <location>
        <begin position="103"/>
        <end position="129"/>
    </location>
</feature>
<protein>
    <submittedName>
        <fullName evidence="3">Uncharacterized protein LOC106810610</fullName>
    </submittedName>
</protein>
<feature type="compositionally biased region" description="Polar residues" evidence="1">
    <location>
        <begin position="61"/>
        <end position="74"/>
    </location>
</feature>
<feature type="compositionally biased region" description="Polar residues" evidence="1">
    <location>
        <begin position="170"/>
        <end position="180"/>
    </location>
</feature>
<dbReference type="Proteomes" id="UP000695022">
    <property type="component" value="Unplaced"/>
</dbReference>
<name>A0ABM1EBD1_PRICU</name>
<feature type="compositionally biased region" description="Polar residues" evidence="1">
    <location>
        <begin position="15"/>
        <end position="27"/>
    </location>
</feature>
<accession>A0ABM1EBD1</accession>
<dbReference type="RefSeq" id="XP_014669502.1">
    <property type="nucleotide sequence ID" value="XM_014814016.1"/>
</dbReference>
<reference evidence="3" key="1">
    <citation type="submission" date="2025-08" db="UniProtKB">
        <authorList>
            <consortium name="RefSeq"/>
        </authorList>
    </citation>
    <scope>IDENTIFICATION</scope>
</reference>
<feature type="compositionally biased region" description="Basic and acidic residues" evidence="1">
    <location>
        <begin position="28"/>
        <end position="46"/>
    </location>
</feature>
<dbReference type="GeneID" id="106810610"/>
<proteinExistence type="predicted"/>
<feature type="region of interest" description="Disordered" evidence="1">
    <location>
        <begin position="1"/>
        <end position="210"/>
    </location>
</feature>
<feature type="compositionally biased region" description="Polar residues" evidence="1">
    <location>
        <begin position="130"/>
        <end position="149"/>
    </location>
</feature>
<sequence>MTRSKSTDTVDKSSRIFSSSPQASHPVNRQELKEKLMKVNREASERHRGRLLNSRKGARSEPTSNGKNSVNGSYNDVIGTQGERKPPPPIMASTILRSRSSSRTRDHSMESVRSRAELLADVTRAHEQQRQQGHSEPSYLTHQSRSMQKQPGPRAKAPSNVAGAPRAKPSNLQTNHQQQLRLREFFSGSNMASVDEQNDDDYETASEISY</sequence>
<feature type="compositionally biased region" description="Basic and acidic residues" evidence="1">
    <location>
        <begin position="1"/>
        <end position="14"/>
    </location>
</feature>
<gene>
    <name evidence="3" type="primary">LOC106810610</name>
</gene>
<evidence type="ECO:0000313" key="2">
    <source>
        <dbReference type="Proteomes" id="UP000695022"/>
    </source>
</evidence>
<evidence type="ECO:0000256" key="1">
    <source>
        <dbReference type="SAM" id="MobiDB-lite"/>
    </source>
</evidence>
<evidence type="ECO:0000313" key="3">
    <source>
        <dbReference type="RefSeq" id="XP_014669502.1"/>
    </source>
</evidence>